<feature type="transmembrane region" description="Helical" evidence="1">
    <location>
        <begin position="6"/>
        <end position="29"/>
    </location>
</feature>
<dbReference type="Proteomes" id="UP000254123">
    <property type="component" value="Unassembled WGS sequence"/>
</dbReference>
<dbReference type="EMBL" id="UGVC01000004">
    <property type="protein sequence ID" value="SUD98816.1"/>
    <property type="molecule type" value="Genomic_DNA"/>
</dbReference>
<reference evidence="2 3" key="1">
    <citation type="submission" date="2018-06" db="EMBL/GenBank/DDBJ databases">
        <authorList>
            <consortium name="Pathogen Informatics"/>
            <person name="Doyle S."/>
        </authorList>
    </citation>
    <scope>NUCLEOTIDE SEQUENCE [LARGE SCALE GENOMIC DNA]</scope>
    <source>
        <strain evidence="2 3">NCTC10526</strain>
    </source>
</reference>
<keyword evidence="1" id="KW-0472">Membrane</keyword>
<accession>A0A379LRS4</accession>
<protein>
    <submittedName>
        <fullName evidence="2">Uncharacterized protein</fullName>
    </submittedName>
</protein>
<evidence type="ECO:0000256" key="1">
    <source>
        <dbReference type="SAM" id="Phobius"/>
    </source>
</evidence>
<keyword evidence="1" id="KW-1133">Transmembrane helix</keyword>
<organism evidence="2 3">
    <name type="scientific">Psychrobacter phenylpyruvicus</name>
    <dbReference type="NCBI Taxonomy" id="29432"/>
    <lineage>
        <taxon>Bacteria</taxon>
        <taxon>Pseudomonadati</taxon>
        <taxon>Pseudomonadota</taxon>
        <taxon>Gammaproteobacteria</taxon>
        <taxon>Moraxellales</taxon>
        <taxon>Moraxellaceae</taxon>
        <taxon>Psychrobacter</taxon>
    </lineage>
</organism>
<name>A0A379LRS4_9GAMM</name>
<keyword evidence="1" id="KW-0812">Transmembrane</keyword>
<sequence length="33" mass="4088">MWINPMLSIWLYSTIGFFLINLIILYTFYKDEK</sequence>
<proteinExistence type="predicted"/>
<keyword evidence="3" id="KW-1185">Reference proteome</keyword>
<gene>
    <name evidence="2" type="ORF">NCTC10526_02796</name>
</gene>
<evidence type="ECO:0000313" key="2">
    <source>
        <dbReference type="EMBL" id="SUD98816.1"/>
    </source>
</evidence>
<evidence type="ECO:0000313" key="3">
    <source>
        <dbReference type="Proteomes" id="UP000254123"/>
    </source>
</evidence>
<dbReference type="AlphaFoldDB" id="A0A379LRS4"/>